<dbReference type="AlphaFoldDB" id="M7CLN4"/>
<name>M7CLN4_CHEMY</name>
<dbReference type="EMBL" id="KB478633">
    <property type="protein sequence ID" value="EMP42097.1"/>
    <property type="molecule type" value="Genomic_DNA"/>
</dbReference>
<dbReference type="Proteomes" id="UP000031443">
    <property type="component" value="Unassembled WGS sequence"/>
</dbReference>
<feature type="region of interest" description="Disordered" evidence="1">
    <location>
        <begin position="1"/>
        <end position="48"/>
    </location>
</feature>
<reference evidence="3" key="1">
    <citation type="journal article" date="2013" name="Nat. Genet.">
        <title>The draft genomes of soft-shell turtle and green sea turtle yield insights into the development and evolution of the turtle-specific body plan.</title>
        <authorList>
            <person name="Wang Z."/>
            <person name="Pascual-Anaya J."/>
            <person name="Zadissa A."/>
            <person name="Li W."/>
            <person name="Niimura Y."/>
            <person name="Huang Z."/>
            <person name="Li C."/>
            <person name="White S."/>
            <person name="Xiong Z."/>
            <person name="Fang D."/>
            <person name="Wang B."/>
            <person name="Ming Y."/>
            <person name="Chen Y."/>
            <person name="Zheng Y."/>
            <person name="Kuraku S."/>
            <person name="Pignatelli M."/>
            <person name="Herrero J."/>
            <person name="Beal K."/>
            <person name="Nozawa M."/>
            <person name="Li Q."/>
            <person name="Wang J."/>
            <person name="Zhang H."/>
            <person name="Yu L."/>
            <person name="Shigenobu S."/>
            <person name="Wang J."/>
            <person name="Liu J."/>
            <person name="Flicek P."/>
            <person name="Searle S."/>
            <person name="Wang J."/>
            <person name="Kuratani S."/>
            <person name="Yin Y."/>
            <person name="Aken B."/>
            <person name="Zhang G."/>
            <person name="Irie N."/>
        </authorList>
    </citation>
    <scope>NUCLEOTIDE SEQUENCE [LARGE SCALE GENOMIC DNA]</scope>
</reference>
<proteinExistence type="predicted"/>
<organism evidence="2 3">
    <name type="scientific">Chelonia mydas</name>
    <name type="common">Green sea-turtle</name>
    <name type="synonym">Chelonia agassizi</name>
    <dbReference type="NCBI Taxonomy" id="8469"/>
    <lineage>
        <taxon>Eukaryota</taxon>
        <taxon>Metazoa</taxon>
        <taxon>Chordata</taxon>
        <taxon>Craniata</taxon>
        <taxon>Vertebrata</taxon>
        <taxon>Euteleostomi</taxon>
        <taxon>Archelosauria</taxon>
        <taxon>Testudinata</taxon>
        <taxon>Testudines</taxon>
        <taxon>Cryptodira</taxon>
        <taxon>Durocryptodira</taxon>
        <taxon>Americhelydia</taxon>
        <taxon>Chelonioidea</taxon>
        <taxon>Cheloniidae</taxon>
        <taxon>Chelonia</taxon>
    </lineage>
</organism>
<protein>
    <submittedName>
        <fullName evidence="2">Uncharacterized protein</fullName>
    </submittedName>
</protein>
<evidence type="ECO:0000313" key="3">
    <source>
        <dbReference type="Proteomes" id="UP000031443"/>
    </source>
</evidence>
<sequence length="111" mass="12791">MQTTMDMLKEPEAETPAVNREVEEEGDSSHPVSQDLFKTPPQSSQPHQLFMDEPDEEAETFGKSRFSVRPRKELLLYSCGACRSNWTYKHTLIVGSAGRSEGKFRRWRSNR</sequence>
<evidence type="ECO:0000256" key="1">
    <source>
        <dbReference type="SAM" id="MobiDB-lite"/>
    </source>
</evidence>
<keyword evidence="3" id="KW-1185">Reference proteome</keyword>
<evidence type="ECO:0000313" key="2">
    <source>
        <dbReference type="EMBL" id="EMP42097.1"/>
    </source>
</evidence>
<gene>
    <name evidence="2" type="ORF">UY3_00688</name>
</gene>
<accession>M7CLN4</accession>